<proteinExistence type="predicted"/>
<dbReference type="PANTHER" id="PTHR42756">
    <property type="entry name" value="TRANSCRIPTIONAL REGULATOR, MARR"/>
    <property type="match status" value="1"/>
</dbReference>
<keyword evidence="1" id="KW-0805">Transcription regulation</keyword>
<dbReference type="InterPro" id="IPR036388">
    <property type="entry name" value="WH-like_DNA-bd_sf"/>
</dbReference>
<keyword evidence="2" id="KW-0238">DNA-binding</keyword>
<name>A0A1E7L2N2_9ACTN</name>
<dbReference type="GO" id="GO:0003700">
    <property type="term" value="F:DNA-binding transcription factor activity"/>
    <property type="evidence" value="ECO:0007669"/>
    <property type="project" value="InterPro"/>
</dbReference>
<dbReference type="Gene3D" id="1.10.10.10">
    <property type="entry name" value="Winged helix-like DNA-binding domain superfamily/Winged helix DNA-binding domain"/>
    <property type="match status" value="1"/>
</dbReference>
<evidence type="ECO:0000259" key="4">
    <source>
        <dbReference type="PROSITE" id="PS50995"/>
    </source>
</evidence>
<feature type="domain" description="HTH marR-type" evidence="4">
    <location>
        <begin position="41"/>
        <end position="176"/>
    </location>
</feature>
<dbReference type="SMART" id="SM00347">
    <property type="entry name" value="HTH_MARR"/>
    <property type="match status" value="1"/>
</dbReference>
<keyword evidence="6" id="KW-1185">Reference proteome</keyword>
<dbReference type="PATRIC" id="fig|518642.10.peg.4225"/>
<keyword evidence="3" id="KW-0804">Transcription</keyword>
<evidence type="ECO:0000313" key="5">
    <source>
        <dbReference type="EMBL" id="OEV10371.1"/>
    </source>
</evidence>
<protein>
    <recommendedName>
        <fullName evidence="4">HTH marR-type domain-containing protein</fullName>
    </recommendedName>
</protein>
<dbReference type="AlphaFoldDB" id="A0A1E7L2N2"/>
<dbReference type="PRINTS" id="PR00598">
    <property type="entry name" value="HTHMARR"/>
</dbReference>
<dbReference type="InterPro" id="IPR000835">
    <property type="entry name" value="HTH_MarR-typ"/>
</dbReference>
<dbReference type="PROSITE" id="PS50995">
    <property type="entry name" value="HTH_MARR_2"/>
    <property type="match status" value="1"/>
</dbReference>
<dbReference type="InterPro" id="IPR036390">
    <property type="entry name" value="WH_DNA-bd_sf"/>
</dbReference>
<dbReference type="GO" id="GO:0003677">
    <property type="term" value="F:DNA binding"/>
    <property type="evidence" value="ECO:0007669"/>
    <property type="project" value="UniProtKB-KW"/>
</dbReference>
<organism evidence="5 6">
    <name type="scientific">Streptomyces nanshensis</name>
    <dbReference type="NCBI Taxonomy" id="518642"/>
    <lineage>
        <taxon>Bacteria</taxon>
        <taxon>Bacillati</taxon>
        <taxon>Actinomycetota</taxon>
        <taxon>Actinomycetes</taxon>
        <taxon>Kitasatosporales</taxon>
        <taxon>Streptomycetaceae</taxon>
        <taxon>Streptomyces</taxon>
    </lineage>
</organism>
<dbReference type="EMBL" id="LJGW01000303">
    <property type="protein sequence ID" value="OEV10371.1"/>
    <property type="molecule type" value="Genomic_DNA"/>
</dbReference>
<gene>
    <name evidence="5" type="ORF">AN218_17815</name>
</gene>
<evidence type="ECO:0000256" key="2">
    <source>
        <dbReference type="ARBA" id="ARBA00023125"/>
    </source>
</evidence>
<dbReference type="Proteomes" id="UP000176005">
    <property type="component" value="Unassembled WGS sequence"/>
</dbReference>
<reference evidence="5 6" key="1">
    <citation type="journal article" date="2016" name="Front. Microbiol.">
        <title>Comparative Genomics Analysis of Streptomyces Species Reveals Their Adaptation to the Marine Environment and Their Diversity at the Genomic Level.</title>
        <authorList>
            <person name="Tian X."/>
            <person name="Zhang Z."/>
            <person name="Yang T."/>
            <person name="Chen M."/>
            <person name="Li J."/>
            <person name="Chen F."/>
            <person name="Yang J."/>
            <person name="Li W."/>
            <person name="Zhang B."/>
            <person name="Zhang Z."/>
            <person name="Wu J."/>
            <person name="Zhang C."/>
            <person name="Long L."/>
            <person name="Xiao J."/>
        </authorList>
    </citation>
    <scope>NUCLEOTIDE SEQUENCE [LARGE SCALE GENOMIC DNA]</scope>
    <source>
        <strain evidence="5 6">SCSIO 10429</strain>
    </source>
</reference>
<sequence length="187" mass="20526">MFVNHPGPTPVSTLRVMDGHDEIDRMLGQWSWASYDLPLEAMAVSKRIQRMSRRLEKLAADSLGPLGLEPGEFDVLATLLRSGPPFEVTPTWLSNSLLISAAGLTKRLVRLEDRGLVTRRMAPRDRRSLLVALSEEGRALAEKGVAVHGAAVEEMMSALDDDARDRLAGLLRELLLSQEETSADPSA</sequence>
<evidence type="ECO:0000256" key="1">
    <source>
        <dbReference type="ARBA" id="ARBA00023015"/>
    </source>
</evidence>
<evidence type="ECO:0000313" key="6">
    <source>
        <dbReference type="Proteomes" id="UP000176005"/>
    </source>
</evidence>
<dbReference type="SUPFAM" id="SSF46785">
    <property type="entry name" value="Winged helix' DNA-binding domain"/>
    <property type="match status" value="1"/>
</dbReference>
<comment type="caution">
    <text evidence="5">The sequence shown here is derived from an EMBL/GenBank/DDBJ whole genome shotgun (WGS) entry which is preliminary data.</text>
</comment>
<accession>A0A1E7L2N2</accession>
<evidence type="ECO:0000256" key="3">
    <source>
        <dbReference type="ARBA" id="ARBA00023163"/>
    </source>
</evidence>
<dbReference type="PANTHER" id="PTHR42756:SF1">
    <property type="entry name" value="TRANSCRIPTIONAL REPRESSOR OF EMRAB OPERON"/>
    <property type="match status" value="1"/>
</dbReference>
<dbReference type="Pfam" id="PF12802">
    <property type="entry name" value="MarR_2"/>
    <property type="match status" value="1"/>
</dbReference>